<organism evidence="2 3">
    <name type="scientific">Streblomastix strix</name>
    <dbReference type="NCBI Taxonomy" id="222440"/>
    <lineage>
        <taxon>Eukaryota</taxon>
        <taxon>Metamonada</taxon>
        <taxon>Preaxostyla</taxon>
        <taxon>Oxymonadida</taxon>
        <taxon>Streblomastigidae</taxon>
        <taxon>Streblomastix</taxon>
    </lineage>
</organism>
<protein>
    <submittedName>
        <fullName evidence="2">Uncharacterized protein</fullName>
    </submittedName>
</protein>
<sequence length="28" mass="3099">MSFTDSPKNQLPNSIRNQPRVEGPGSNK</sequence>
<evidence type="ECO:0000313" key="2">
    <source>
        <dbReference type="EMBL" id="KAA6387717.1"/>
    </source>
</evidence>
<evidence type="ECO:0000256" key="1">
    <source>
        <dbReference type="SAM" id="MobiDB-lite"/>
    </source>
</evidence>
<name>A0A5J4VYK7_9EUKA</name>
<dbReference type="Proteomes" id="UP000324800">
    <property type="component" value="Unassembled WGS sequence"/>
</dbReference>
<proteinExistence type="predicted"/>
<gene>
    <name evidence="2" type="ORF">EZS28_016755</name>
</gene>
<accession>A0A5J4VYK7</accession>
<dbReference type="AlphaFoldDB" id="A0A5J4VYK7"/>
<reference evidence="2 3" key="1">
    <citation type="submission" date="2019-03" db="EMBL/GenBank/DDBJ databases">
        <title>Single cell metagenomics reveals metabolic interactions within the superorganism composed of flagellate Streblomastix strix and complex community of Bacteroidetes bacteria on its surface.</title>
        <authorList>
            <person name="Treitli S.C."/>
            <person name="Kolisko M."/>
            <person name="Husnik F."/>
            <person name="Keeling P."/>
            <person name="Hampl V."/>
        </authorList>
    </citation>
    <scope>NUCLEOTIDE SEQUENCE [LARGE SCALE GENOMIC DNA]</scope>
    <source>
        <strain evidence="2">ST1C</strain>
    </source>
</reference>
<comment type="caution">
    <text evidence="2">The sequence shown here is derived from an EMBL/GenBank/DDBJ whole genome shotgun (WGS) entry which is preliminary data.</text>
</comment>
<dbReference type="EMBL" id="SNRW01004260">
    <property type="protein sequence ID" value="KAA6387717.1"/>
    <property type="molecule type" value="Genomic_DNA"/>
</dbReference>
<feature type="non-terminal residue" evidence="2">
    <location>
        <position position="28"/>
    </location>
</feature>
<feature type="compositionally biased region" description="Polar residues" evidence="1">
    <location>
        <begin position="1"/>
        <end position="17"/>
    </location>
</feature>
<feature type="region of interest" description="Disordered" evidence="1">
    <location>
        <begin position="1"/>
        <end position="28"/>
    </location>
</feature>
<evidence type="ECO:0000313" key="3">
    <source>
        <dbReference type="Proteomes" id="UP000324800"/>
    </source>
</evidence>